<evidence type="ECO:0000313" key="2">
    <source>
        <dbReference type="Proteomes" id="UP000004394"/>
    </source>
</evidence>
<dbReference type="Proteomes" id="UP000004394">
    <property type="component" value="Unassembled WGS sequence"/>
</dbReference>
<accession>E0NUZ6</accession>
<organism evidence="1 2">
    <name type="scientific">Hoylesella marshii DSM 16973 = JCM 13450</name>
    <dbReference type="NCBI Taxonomy" id="862515"/>
    <lineage>
        <taxon>Bacteria</taxon>
        <taxon>Pseudomonadati</taxon>
        <taxon>Bacteroidota</taxon>
        <taxon>Bacteroidia</taxon>
        <taxon>Bacteroidales</taxon>
        <taxon>Prevotellaceae</taxon>
        <taxon>Hoylesella</taxon>
    </lineage>
</organism>
<comment type="caution">
    <text evidence="1">The sequence shown here is derived from an EMBL/GenBank/DDBJ whole genome shotgun (WGS) entry which is preliminary data.</text>
</comment>
<keyword evidence="2" id="KW-1185">Reference proteome</keyword>
<protein>
    <submittedName>
        <fullName evidence="1">Uncharacterized protein</fullName>
    </submittedName>
</protein>
<dbReference type="HOGENOM" id="CLU_2808844_0_0_10"/>
<evidence type="ECO:0000313" key="1">
    <source>
        <dbReference type="EMBL" id="EFM01081.1"/>
    </source>
</evidence>
<dbReference type="AlphaFoldDB" id="E0NUZ6"/>
<gene>
    <name evidence="1" type="ORF">HMPREF0658_2001</name>
</gene>
<dbReference type="EMBL" id="AEEI01000055">
    <property type="protein sequence ID" value="EFM01081.1"/>
    <property type="molecule type" value="Genomic_DNA"/>
</dbReference>
<reference evidence="1" key="1">
    <citation type="submission" date="2010-07" db="EMBL/GenBank/DDBJ databases">
        <authorList>
            <person name="Muzny D."/>
            <person name="Qin X."/>
            <person name="Deng J."/>
            <person name="Jiang H."/>
            <person name="Liu Y."/>
            <person name="Qu J."/>
            <person name="Song X.-Z."/>
            <person name="Zhang L."/>
            <person name="Thornton R."/>
            <person name="Coyle M."/>
            <person name="Francisco L."/>
            <person name="Jackson L."/>
            <person name="Javaid M."/>
            <person name="Korchina V."/>
            <person name="Kovar C."/>
            <person name="Mata R."/>
            <person name="Mathew T."/>
            <person name="Ngo R."/>
            <person name="Nguyen L."/>
            <person name="Nguyen N."/>
            <person name="Okwuonu G."/>
            <person name="Ongeri F."/>
            <person name="Pham C."/>
            <person name="Simmons D."/>
            <person name="Wilczek-Boney K."/>
            <person name="Hale W."/>
            <person name="Jakkamsetti A."/>
            <person name="Pham P."/>
            <person name="Ruth R."/>
            <person name="San Lucas F."/>
            <person name="Warren J."/>
            <person name="Zhang J."/>
            <person name="Zhao Z."/>
            <person name="Zhou C."/>
            <person name="Zhu D."/>
            <person name="Lee S."/>
            <person name="Bess C."/>
            <person name="Blankenburg K."/>
            <person name="Forbes L."/>
            <person name="Fu Q."/>
            <person name="Gubbala S."/>
            <person name="Hirani K."/>
            <person name="Jayaseelan J.C."/>
            <person name="Lara F."/>
            <person name="Munidasa M."/>
            <person name="Palculict T."/>
            <person name="Patil S."/>
            <person name="Pu L.-L."/>
            <person name="Saada N."/>
            <person name="Tang L."/>
            <person name="Weissenberger G."/>
            <person name="Zhu Y."/>
            <person name="Hemphill L."/>
            <person name="Shang Y."/>
            <person name="Youmans B."/>
            <person name="Ayvaz T."/>
            <person name="Ross M."/>
            <person name="Santibanez J."/>
            <person name="Aqrawi P."/>
            <person name="Gross S."/>
            <person name="Joshi V."/>
            <person name="Fowler G."/>
            <person name="Nazareth L."/>
            <person name="Reid J."/>
            <person name="Worley K."/>
            <person name="Petrosino J."/>
            <person name="Highlander S."/>
            <person name="Gibbs R."/>
        </authorList>
    </citation>
    <scope>NUCLEOTIDE SEQUENCE [LARGE SCALE GENOMIC DNA]</scope>
    <source>
        <strain evidence="1">DSM 16973</strain>
    </source>
</reference>
<dbReference type="BioCyc" id="PMAR862515-HMP:GMOO-2029-MONOMER"/>
<proteinExistence type="predicted"/>
<dbReference type="STRING" id="862515.HMPREF0658_2001"/>
<sequence>MFRTFIVSQKCFWKMLFKRMQHVYNGTLINLHAEGKENAETATDMDSRTQHYAMRERRFSFPAITAA</sequence>
<name>E0NUZ6_9BACT</name>